<evidence type="ECO:0000313" key="2">
    <source>
        <dbReference type="EMBL" id="NIK74391.1"/>
    </source>
</evidence>
<dbReference type="Gene3D" id="1.20.120.520">
    <property type="entry name" value="nmb1532 protein domain like"/>
    <property type="match status" value="1"/>
</dbReference>
<reference evidence="2 3" key="1">
    <citation type="submission" date="2020-03" db="EMBL/GenBank/DDBJ databases">
        <title>Genomic Encyclopedia of Type Strains, Phase IV (KMG-IV): sequencing the most valuable type-strain genomes for metagenomic binning, comparative biology and taxonomic classification.</title>
        <authorList>
            <person name="Goeker M."/>
        </authorList>
    </citation>
    <scope>NUCLEOTIDE SEQUENCE [LARGE SCALE GENOMIC DNA]</scope>
    <source>
        <strain evidence="2 3">DSM 5718</strain>
    </source>
</reference>
<evidence type="ECO:0000313" key="3">
    <source>
        <dbReference type="Proteomes" id="UP000537126"/>
    </source>
</evidence>
<keyword evidence="3" id="KW-1185">Reference proteome</keyword>
<sequence length="249" mass="29507">MLLHITIEQLVRSNYVYAMALRHLGIRFFEHPHTTVAELCQRHSWNEQHISSFFLDYHKLFRELSIQEAKSCSIEFLLDYLRHAHRLFVRERLPFMAELIEALPVLPSYKDLIEDLKVLFPLFTEEFVLHIHEEEDHFFYYIDLLLQAKASSGLSPELVLKMQQTHVGSFAIDHDSHDDEMRGIRRLTHNYHIPDKAPTDLVVVLSALADFDRELHLHARLENEVLFPKALRLEQEIKRRYLPLIFSSN</sequence>
<dbReference type="AlphaFoldDB" id="A0A846MSI4"/>
<gene>
    <name evidence="2" type="ORF">FHS56_001904</name>
</gene>
<dbReference type="InterPro" id="IPR019903">
    <property type="entry name" value="RIC_family"/>
</dbReference>
<organism evidence="2 3">
    <name type="scientific">Thermonema lapsum</name>
    <dbReference type="NCBI Taxonomy" id="28195"/>
    <lineage>
        <taxon>Bacteria</taxon>
        <taxon>Pseudomonadati</taxon>
        <taxon>Bacteroidota</taxon>
        <taxon>Cytophagia</taxon>
        <taxon>Cytophagales</taxon>
        <taxon>Thermonemataceae</taxon>
        <taxon>Thermonema</taxon>
    </lineage>
</organism>
<dbReference type="RefSeq" id="WP_166920009.1">
    <property type="nucleotide sequence ID" value="NZ_JAASRN010000002.1"/>
</dbReference>
<accession>A0A846MSI4</accession>
<dbReference type="Proteomes" id="UP000537126">
    <property type="component" value="Unassembled WGS sequence"/>
</dbReference>
<comment type="caution">
    <text evidence="2">The sequence shown here is derived from an EMBL/GenBank/DDBJ whole genome shotgun (WGS) entry which is preliminary data.</text>
</comment>
<proteinExistence type="predicted"/>
<evidence type="ECO:0000256" key="1">
    <source>
        <dbReference type="ARBA" id="ARBA00004496"/>
    </source>
</evidence>
<dbReference type="PANTHER" id="PTHR36438:SF1">
    <property type="entry name" value="IRON-SULFUR CLUSTER REPAIR PROTEIN YTFE"/>
    <property type="match status" value="1"/>
</dbReference>
<comment type="subcellular location">
    <subcellularLocation>
        <location evidence="1">Cytoplasm</location>
    </subcellularLocation>
</comment>
<protein>
    <submittedName>
        <fullName evidence="2">Regulator of cell morphogenesis and NO signaling</fullName>
    </submittedName>
</protein>
<dbReference type="PANTHER" id="PTHR36438">
    <property type="entry name" value="IRON-SULFUR CLUSTER REPAIR PROTEIN YTFE"/>
    <property type="match status" value="1"/>
</dbReference>
<dbReference type="GO" id="GO:0005737">
    <property type="term" value="C:cytoplasm"/>
    <property type="evidence" value="ECO:0007669"/>
    <property type="project" value="UniProtKB-SubCell"/>
</dbReference>
<dbReference type="EMBL" id="JAASRN010000002">
    <property type="protein sequence ID" value="NIK74391.1"/>
    <property type="molecule type" value="Genomic_DNA"/>
</dbReference>
<name>A0A846MSI4_9BACT</name>